<dbReference type="STRING" id="879819.A0A0J0XIN1"/>
<feature type="domain" description="Nucleoporin Nup54 alpha-helical" evidence="7">
    <location>
        <begin position="327"/>
        <end position="478"/>
    </location>
</feature>
<dbReference type="Proteomes" id="UP000053611">
    <property type="component" value="Unassembled WGS sequence"/>
</dbReference>
<keyword evidence="3" id="KW-0811">Translocation</keyword>
<feature type="compositionally biased region" description="Polar residues" evidence="6">
    <location>
        <begin position="165"/>
        <end position="181"/>
    </location>
</feature>
<evidence type="ECO:0000256" key="3">
    <source>
        <dbReference type="ARBA" id="ARBA00023132"/>
    </source>
</evidence>
<keyword evidence="3" id="KW-0653">Protein transport</keyword>
<dbReference type="OrthoDB" id="6162375at2759"/>
<feature type="compositionally biased region" description="Low complexity" evidence="6">
    <location>
        <begin position="119"/>
        <end position="145"/>
    </location>
</feature>
<feature type="compositionally biased region" description="Low complexity" evidence="6">
    <location>
        <begin position="219"/>
        <end position="230"/>
    </location>
</feature>
<evidence type="ECO:0000256" key="1">
    <source>
        <dbReference type="ARBA" id="ARBA00004567"/>
    </source>
</evidence>
<dbReference type="PANTHER" id="PTHR13000:SF0">
    <property type="entry name" value="NUCLEOPORIN P54"/>
    <property type="match status" value="1"/>
</dbReference>
<keyword evidence="9" id="KW-1185">Reference proteome</keyword>
<keyword evidence="3" id="KW-0509">mRNA transport</keyword>
<gene>
    <name evidence="8" type="ORF">CC85DRAFT_286957</name>
</gene>
<keyword evidence="3" id="KW-0906">Nuclear pore complex</keyword>
<feature type="compositionally biased region" description="Low complexity" evidence="6">
    <location>
        <begin position="59"/>
        <end position="70"/>
    </location>
</feature>
<evidence type="ECO:0000259" key="7">
    <source>
        <dbReference type="Pfam" id="PF13874"/>
    </source>
</evidence>
<reference evidence="8 9" key="1">
    <citation type="submission" date="2015-03" db="EMBL/GenBank/DDBJ databases">
        <title>Genomics and transcriptomics of the oil-accumulating basidiomycete yeast T. oleaginosus allow insights into substrate utilization and the diverse evolutionary trajectories of mating systems in fungi.</title>
        <authorList>
            <consortium name="DOE Joint Genome Institute"/>
            <person name="Kourist R."/>
            <person name="Kracht O."/>
            <person name="Bracharz F."/>
            <person name="Lipzen A."/>
            <person name="Nolan M."/>
            <person name="Ohm R."/>
            <person name="Grigoriev I."/>
            <person name="Sun S."/>
            <person name="Heitman J."/>
            <person name="Bruck T."/>
            <person name="Nowrousian M."/>
        </authorList>
    </citation>
    <scope>NUCLEOTIDE SEQUENCE [LARGE SCALE GENOMIC DNA]</scope>
    <source>
        <strain evidence="8 9">IBC0246</strain>
    </source>
</reference>
<evidence type="ECO:0000256" key="2">
    <source>
        <dbReference type="ARBA" id="ARBA00022448"/>
    </source>
</evidence>
<evidence type="ECO:0000256" key="6">
    <source>
        <dbReference type="SAM" id="MobiDB-lite"/>
    </source>
</evidence>
<dbReference type="Pfam" id="PF13634">
    <property type="entry name" value="Nucleoporin_FG"/>
    <property type="match status" value="2"/>
</dbReference>
<dbReference type="InterPro" id="IPR024864">
    <property type="entry name" value="Nup54/Nup57/Nup44"/>
</dbReference>
<feature type="compositionally biased region" description="Low complexity" evidence="6">
    <location>
        <begin position="86"/>
        <end position="110"/>
    </location>
</feature>
<evidence type="ECO:0000256" key="4">
    <source>
        <dbReference type="ARBA" id="ARBA00023242"/>
    </source>
</evidence>
<comment type="subcellular location">
    <subcellularLocation>
        <location evidence="1">Nucleus</location>
        <location evidence="1">Nuclear pore complex</location>
    </subcellularLocation>
</comment>
<feature type="coiled-coil region" evidence="5">
    <location>
        <begin position="361"/>
        <end position="417"/>
    </location>
</feature>
<feature type="compositionally biased region" description="Low complexity" evidence="6">
    <location>
        <begin position="29"/>
        <end position="41"/>
    </location>
</feature>
<keyword evidence="4" id="KW-0539">Nucleus</keyword>
<keyword evidence="5" id="KW-0175">Coiled coil</keyword>
<dbReference type="GO" id="GO:0044613">
    <property type="term" value="C:nuclear pore central transport channel"/>
    <property type="evidence" value="ECO:0007669"/>
    <property type="project" value="TreeGrafter"/>
</dbReference>
<feature type="region of interest" description="Disordered" evidence="6">
    <location>
        <begin position="1"/>
        <end position="261"/>
    </location>
</feature>
<dbReference type="InterPro" id="IPR025712">
    <property type="entry name" value="Nup54_alpha-helical_dom"/>
</dbReference>
<evidence type="ECO:0000313" key="9">
    <source>
        <dbReference type="Proteomes" id="UP000053611"/>
    </source>
</evidence>
<dbReference type="InterPro" id="IPR025574">
    <property type="entry name" value="Nucleoporin_FG_rpt"/>
</dbReference>
<dbReference type="GO" id="GO:0006999">
    <property type="term" value="P:nuclear pore organization"/>
    <property type="evidence" value="ECO:0007669"/>
    <property type="project" value="TreeGrafter"/>
</dbReference>
<feature type="compositionally biased region" description="Polar residues" evidence="6">
    <location>
        <begin position="42"/>
        <end position="55"/>
    </location>
</feature>
<dbReference type="GO" id="GO:0006607">
    <property type="term" value="P:NLS-bearing protein import into nucleus"/>
    <property type="evidence" value="ECO:0007669"/>
    <property type="project" value="TreeGrafter"/>
</dbReference>
<dbReference type="GO" id="GO:0036228">
    <property type="term" value="P:protein localization to nuclear inner membrane"/>
    <property type="evidence" value="ECO:0007669"/>
    <property type="project" value="TreeGrafter"/>
</dbReference>
<dbReference type="AlphaFoldDB" id="A0A0J0XIN1"/>
<protein>
    <recommendedName>
        <fullName evidence="7">Nucleoporin Nup54 alpha-helical domain-containing protein</fullName>
    </recommendedName>
</protein>
<dbReference type="Pfam" id="PF13874">
    <property type="entry name" value="Nup54"/>
    <property type="match status" value="1"/>
</dbReference>
<sequence length="546" mass="56589">MAFSFGAPAQSQAQAQPSSLFGGTNQVASSSTSSPFGTFGTAANTQPAANTSTGTGLFGSANNAAAGSSGTSLFGQQPKPAGGLFGSVTAAPASTSTGGTGLFGSNAGTQNTGGGGLFGATAQQPQQQQTGLFGSAQPQQQQQSGGLFGSTSAQPQQQGGGLFGSTANTQQSGGLFGSTAQKPAGTGLFGSTTAQPAAGGGLFGSVAQPQQQGSGLFGASTAQPAQQQSSLFAPKPAGGLFGSTAQPQQQSGLFGSTAQQPQQNMFASTSQPLGQSTAAPQGQDIESRIMSIKNSWDDNSPDCRFKYYFYNVVDPGTSQAYGRPAGATDDSKWMRAVRDNPDPQNMVPVLATGWKDVKKRVEMQEQAASVHQQRIKELNQALANLSRQTSLSSSVRLQALQAQLSQLTQRLLALAAKSPTFAPVQSSAFRPEEGEMKHTLEEVKDALDGRAKPSRGVGLGSQRPQHKGRMLGQINELWGLVEEVRRQRRARGHDAQAWAGDEKLLTEIAIVLDQQQAALTKLNELASDNVFDADVMRAGLAAVEKK</sequence>
<accession>A0A0J0XIN1</accession>
<dbReference type="EMBL" id="KQ087226">
    <property type="protein sequence ID" value="KLT40912.1"/>
    <property type="molecule type" value="Genomic_DNA"/>
</dbReference>
<name>A0A0J0XIN1_9TREE</name>
<dbReference type="GeneID" id="28984292"/>
<keyword evidence="2" id="KW-0813">Transport</keyword>
<organism evidence="8 9">
    <name type="scientific">Cutaneotrichosporon oleaginosum</name>
    <dbReference type="NCBI Taxonomy" id="879819"/>
    <lineage>
        <taxon>Eukaryota</taxon>
        <taxon>Fungi</taxon>
        <taxon>Dikarya</taxon>
        <taxon>Basidiomycota</taxon>
        <taxon>Agaricomycotina</taxon>
        <taxon>Tremellomycetes</taxon>
        <taxon>Trichosporonales</taxon>
        <taxon>Trichosporonaceae</taxon>
        <taxon>Cutaneotrichosporon</taxon>
    </lineage>
</organism>
<feature type="compositionally biased region" description="Polar residues" evidence="6">
    <location>
        <begin position="243"/>
        <end position="261"/>
    </location>
</feature>
<dbReference type="GO" id="GO:0017056">
    <property type="term" value="F:structural constituent of nuclear pore"/>
    <property type="evidence" value="ECO:0007669"/>
    <property type="project" value="TreeGrafter"/>
</dbReference>
<evidence type="ECO:0000313" key="8">
    <source>
        <dbReference type="EMBL" id="KLT40912.1"/>
    </source>
</evidence>
<feature type="compositionally biased region" description="Low complexity" evidence="6">
    <location>
        <begin position="1"/>
        <end position="19"/>
    </location>
</feature>
<proteinExistence type="predicted"/>
<dbReference type="RefSeq" id="XP_018277403.1">
    <property type="nucleotide sequence ID" value="XM_018423689.1"/>
</dbReference>
<dbReference type="PANTHER" id="PTHR13000">
    <property type="entry name" value="NUCLEOPORIN P54"/>
    <property type="match status" value="1"/>
</dbReference>
<evidence type="ECO:0000256" key="5">
    <source>
        <dbReference type="SAM" id="Coils"/>
    </source>
</evidence>